<evidence type="ECO:0000313" key="4">
    <source>
        <dbReference type="Proteomes" id="UP000028504"/>
    </source>
</evidence>
<dbReference type="Pfam" id="PF04294">
    <property type="entry name" value="VanW"/>
    <property type="match status" value="1"/>
</dbReference>
<dbReference type="InterPro" id="IPR007391">
    <property type="entry name" value="Vancomycin_resist_VanW"/>
</dbReference>
<accession>A0ABM5QPN0</accession>
<evidence type="ECO:0000259" key="2">
    <source>
        <dbReference type="Pfam" id="PF12229"/>
    </source>
</evidence>
<proteinExistence type="predicted"/>
<dbReference type="PANTHER" id="PTHR35788">
    <property type="entry name" value="EXPORTED PROTEIN-RELATED"/>
    <property type="match status" value="1"/>
</dbReference>
<protein>
    <recommendedName>
        <fullName evidence="2">YoaR-like putative peptidoglycan binding domain-containing protein</fullName>
    </recommendedName>
</protein>
<name>A0ABM5QPN0_9CORY</name>
<evidence type="ECO:0000313" key="3">
    <source>
        <dbReference type="EMBL" id="AIG64800.1"/>
    </source>
</evidence>
<feature type="region of interest" description="Disordered" evidence="1">
    <location>
        <begin position="482"/>
        <end position="514"/>
    </location>
</feature>
<dbReference type="PANTHER" id="PTHR35788:SF1">
    <property type="entry name" value="EXPORTED PROTEIN"/>
    <property type="match status" value="1"/>
</dbReference>
<evidence type="ECO:0000256" key="1">
    <source>
        <dbReference type="SAM" id="MobiDB-lite"/>
    </source>
</evidence>
<dbReference type="Pfam" id="PF12229">
    <property type="entry name" value="PG_binding_4"/>
    <property type="match status" value="1"/>
</dbReference>
<sequence>MIIGLMSIAAVGYLVDYLATRGDVPRGAQVGGVDIGGMSPQEARATLDTELGDLAVRPVTVSAEQMSARFTPAEAGITPDWEATVAAAGEQSANPFTRLRGLITTYEVDIVSATDDARFSPALQRMGDSLSREPVDAQLRLEGGRVVTDAPVDGQQVDRKQLGERMISGWARPGGISVDAAVTPPAIDDAALRKAAEGPAAKAVSAPVMAHGREGTNGVIPTARMGEVVTFAPEDGKLATHVDHEAVRGMLAEGLAGGETPKKNAQVSFAGGGKSVTPHSDGVTVDWDKTLDGIDERITGSKDREFDAEYRDEPATYTTEMAQNATFDDVVGEFTTGGFSATSGTNIRRVAEQVNGAFIAPGDTFSLNGYTGPRGIAQGYVEGGIIIDGHAGKAVGGGISQFATTLYNASYFAGMGDIAHTPHSYYISRYPAGREATVYEGAIDLVFKNTLRNPVIIETSVSGDSVTVRLKGVKEVQVESISGGRWAQTEPKPKAVPGPNCAPSSGAPGFTTSDTRVVRDLSGNELSRETTTTVYDPQPIVRCG</sequence>
<reference evidence="3 4" key="1">
    <citation type="submission" date="2014-07" db="EMBL/GenBank/DDBJ databases">
        <title>Complete genome sequence of Corynebacterium atypicum DSM 44849: identifiction of the mycolic acid biosynthesis genes.</title>
        <authorList>
            <person name="Tippelt A."/>
            <person name="Mollmann S."/>
            <person name="Albersmeier A."/>
            <person name="Jaenicke S."/>
            <person name="Ruckert C."/>
            <person name="Tauch A."/>
        </authorList>
    </citation>
    <scope>NUCLEOTIDE SEQUENCE [LARGE SCALE GENOMIC DNA]</scope>
    <source>
        <strain evidence="3 4">R2070</strain>
    </source>
</reference>
<feature type="domain" description="YoaR-like putative peptidoglycan binding" evidence="2">
    <location>
        <begin position="233"/>
        <end position="306"/>
    </location>
</feature>
<dbReference type="InterPro" id="IPR052913">
    <property type="entry name" value="Glycopeptide_resist_protein"/>
</dbReference>
<organism evidence="3 4">
    <name type="scientific">Corynebacterium atypicum</name>
    <dbReference type="NCBI Taxonomy" id="191610"/>
    <lineage>
        <taxon>Bacteria</taxon>
        <taxon>Bacillati</taxon>
        <taxon>Actinomycetota</taxon>
        <taxon>Actinomycetes</taxon>
        <taxon>Mycobacteriales</taxon>
        <taxon>Corynebacteriaceae</taxon>
        <taxon>Corynebacterium</taxon>
    </lineage>
</organism>
<dbReference type="Proteomes" id="UP000028504">
    <property type="component" value="Chromosome"/>
</dbReference>
<dbReference type="InterPro" id="IPR022029">
    <property type="entry name" value="YoaR-like_PG-bd"/>
</dbReference>
<gene>
    <name evidence="3" type="ORF">CATYP_09820</name>
</gene>
<keyword evidence="4" id="KW-1185">Reference proteome</keyword>
<dbReference type="EMBL" id="CP008944">
    <property type="protein sequence ID" value="AIG64800.1"/>
    <property type="molecule type" value="Genomic_DNA"/>
</dbReference>